<organism evidence="1 2">
    <name type="scientific">Malassezia sympodialis (strain ATCC 42132)</name>
    <name type="common">Atopic eczema-associated yeast</name>
    <dbReference type="NCBI Taxonomy" id="1230383"/>
    <lineage>
        <taxon>Eukaryota</taxon>
        <taxon>Fungi</taxon>
        <taxon>Dikarya</taxon>
        <taxon>Basidiomycota</taxon>
        <taxon>Ustilaginomycotina</taxon>
        <taxon>Malasseziomycetes</taxon>
        <taxon>Malasseziales</taxon>
        <taxon>Malasseziaceae</taxon>
        <taxon>Malassezia</taxon>
    </lineage>
</organism>
<accession>A0A1M8A828</accession>
<dbReference type="OrthoDB" id="153872at2759"/>
<gene>
    <name evidence="1" type="ORF">MSYG_2833</name>
</gene>
<evidence type="ECO:0000313" key="1">
    <source>
        <dbReference type="EMBL" id="SHO78487.1"/>
    </source>
</evidence>
<dbReference type="AlphaFoldDB" id="A0A1M8A828"/>
<evidence type="ECO:0000313" key="2">
    <source>
        <dbReference type="Proteomes" id="UP000186303"/>
    </source>
</evidence>
<protein>
    <submittedName>
        <fullName evidence="1">Uncharacterized protein</fullName>
    </submittedName>
</protein>
<reference evidence="2" key="1">
    <citation type="journal article" date="2017" name="Nucleic Acids Res.">
        <title>Proteogenomics produces comprehensive and highly accurate protein-coding gene annotation in a complete genome assembly of Malassezia sympodialis.</title>
        <authorList>
            <person name="Zhu Y."/>
            <person name="Engstroem P.G."/>
            <person name="Tellgren-Roth C."/>
            <person name="Baudo C.D."/>
            <person name="Kennell J.C."/>
            <person name="Sun S."/>
            <person name="Billmyre R.B."/>
            <person name="Schroeder M.S."/>
            <person name="Andersson A."/>
            <person name="Holm T."/>
            <person name="Sigurgeirsson B."/>
            <person name="Wu G."/>
            <person name="Sankaranarayanan S.R."/>
            <person name="Siddharthan R."/>
            <person name="Sanyal K."/>
            <person name="Lundeberg J."/>
            <person name="Nystedt B."/>
            <person name="Boekhout T."/>
            <person name="Dawson T.L. Jr."/>
            <person name="Heitman J."/>
            <person name="Scheynius A."/>
            <person name="Lehtioe J."/>
        </authorList>
    </citation>
    <scope>NUCLEOTIDE SEQUENCE [LARGE SCALE GENOMIC DNA]</scope>
    <source>
        <strain evidence="2">ATCC 42132</strain>
    </source>
</reference>
<name>A0A1M8A828_MALS4</name>
<dbReference type="VEuPathDB" id="FungiDB:MSYG_2833"/>
<dbReference type="STRING" id="1230383.A0A1M8A828"/>
<proteinExistence type="predicted"/>
<sequence length="425" mass="47047">MSEERRTTAQYMRQVVEHVRSRWKAPGTTLDASLLRPVDVPSMNAVFPRLTDVQLQRLFGDGATSTLPSDVCDVLENMEHLYATGTESQRRGAWAIAELLRRVAGPAQRNTTHEEGVNTNVDEDADYVAGMSEGRGLGPLTAPRRPFAPHDVFAAIEKNDVDRIMAIRDTHFELLLGTDQNGVASQTGMRTPLEYAISLGPKYHRVCLFLVGALSRYVNHIPDDQPLDDAQLNVLRKVRANLKLAIDQSLLRDDTSLVASYLQVLVMAEGIAWLRRSVKNVAYEVEGWAIRKLQEGGVVPQPIQTAHDAVSLFLTSHLRMRRQKESVVVAAVDDYVANATGDLVLLALWTCLAPAPSEVPLYAFARDERCTTLFLEFVSSQRGAPPSGPAAKLWRLAERIETALHGGLHTPTSAERLTMLSQILR</sequence>
<dbReference type="Proteomes" id="UP000186303">
    <property type="component" value="Chromosome 4"/>
</dbReference>
<dbReference type="EMBL" id="LT671824">
    <property type="protein sequence ID" value="SHO78487.1"/>
    <property type="molecule type" value="Genomic_DNA"/>
</dbReference>
<keyword evidence="2" id="KW-1185">Reference proteome</keyword>